<keyword evidence="1" id="KW-0472">Membrane</keyword>
<keyword evidence="1" id="KW-0812">Transmembrane</keyword>
<dbReference type="AlphaFoldDB" id="A0A0A9C8A1"/>
<protein>
    <submittedName>
        <fullName evidence="2">Uncharacterized protein</fullName>
    </submittedName>
</protein>
<evidence type="ECO:0000256" key="1">
    <source>
        <dbReference type="SAM" id="Phobius"/>
    </source>
</evidence>
<evidence type="ECO:0000313" key="2">
    <source>
        <dbReference type="EMBL" id="JAD70678.1"/>
    </source>
</evidence>
<feature type="transmembrane region" description="Helical" evidence="1">
    <location>
        <begin position="19"/>
        <end position="38"/>
    </location>
</feature>
<keyword evidence="1" id="KW-1133">Transmembrane helix</keyword>
<reference evidence="2" key="1">
    <citation type="submission" date="2014-09" db="EMBL/GenBank/DDBJ databases">
        <authorList>
            <person name="Magalhaes I.L.F."/>
            <person name="Oliveira U."/>
            <person name="Santos F.R."/>
            <person name="Vidigal T.H.D.A."/>
            <person name="Brescovit A.D."/>
            <person name="Santos A.J."/>
        </authorList>
    </citation>
    <scope>NUCLEOTIDE SEQUENCE</scope>
    <source>
        <tissue evidence="2">Shoot tissue taken approximately 20 cm above the soil surface</tissue>
    </source>
</reference>
<proteinExistence type="predicted"/>
<accession>A0A0A9C8A1</accession>
<sequence>MHVTLSCRSRHNDSSQTSFTFFGAVYMFLCNLQVLSRFTSLKDI</sequence>
<reference evidence="2" key="2">
    <citation type="journal article" date="2015" name="Data Brief">
        <title>Shoot transcriptome of the giant reed, Arundo donax.</title>
        <authorList>
            <person name="Barrero R.A."/>
            <person name="Guerrero F.D."/>
            <person name="Moolhuijzen P."/>
            <person name="Goolsby J.A."/>
            <person name="Tidwell J."/>
            <person name="Bellgard S.E."/>
            <person name="Bellgard M.I."/>
        </authorList>
    </citation>
    <scope>NUCLEOTIDE SEQUENCE</scope>
    <source>
        <tissue evidence="2">Shoot tissue taken approximately 20 cm above the soil surface</tissue>
    </source>
</reference>
<dbReference type="EMBL" id="GBRH01227217">
    <property type="protein sequence ID" value="JAD70678.1"/>
    <property type="molecule type" value="Transcribed_RNA"/>
</dbReference>
<name>A0A0A9C8A1_ARUDO</name>
<organism evidence="2">
    <name type="scientific">Arundo donax</name>
    <name type="common">Giant reed</name>
    <name type="synonym">Donax arundinaceus</name>
    <dbReference type="NCBI Taxonomy" id="35708"/>
    <lineage>
        <taxon>Eukaryota</taxon>
        <taxon>Viridiplantae</taxon>
        <taxon>Streptophyta</taxon>
        <taxon>Embryophyta</taxon>
        <taxon>Tracheophyta</taxon>
        <taxon>Spermatophyta</taxon>
        <taxon>Magnoliopsida</taxon>
        <taxon>Liliopsida</taxon>
        <taxon>Poales</taxon>
        <taxon>Poaceae</taxon>
        <taxon>PACMAD clade</taxon>
        <taxon>Arundinoideae</taxon>
        <taxon>Arundineae</taxon>
        <taxon>Arundo</taxon>
    </lineage>
</organism>